<dbReference type="EMBL" id="CP108057">
    <property type="protein sequence ID" value="WUO45924.1"/>
    <property type="molecule type" value="Genomic_DNA"/>
</dbReference>
<feature type="domain" description="AAA+ ATPase" evidence="2">
    <location>
        <begin position="92"/>
        <end position="298"/>
    </location>
</feature>
<gene>
    <name evidence="3" type="ORF">OHU17_08790</name>
</gene>
<evidence type="ECO:0000256" key="1">
    <source>
        <dbReference type="SAM" id="MobiDB-lite"/>
    </source>
</evidence>
<protein>
    <submittedName>
        <fullName evidence="3">AAA family ATPase</fullName>
    </submittedName>
</protein>
<evidence type="ECO:0000313" key="3">
    <source>
        <dbReference type="EMBL" id="WUO45924.1"/>
    </source>
</evidence>
<keyword evidence="4" id="KW-1185">Reference proteome</keyword>
<dbReference type="RefSeq" id="WP_328775662.1">
    <property type="nucleotide sequence ID" value="NZ_CP108057.1"/>
</dbReference>
<name>A0ABZ1RHG6_9ACTN</name>
<reference evidence="3" key="1">
    <citation type="submission" date="2022-10" db="EMBL/GenBank/DDBJ databases">
        <title>The complete genomes of actinobacterial strains from the NBC collection.</title>
        <authorList>
            <person name="Joergensen T.S."/>
            <person name="Alvarez Arevalo M."/>
            <person name="Sterndorff E.B."/>
            <person name="Faurdal D."/>
            <person name="Vuksanovic O."/>
            <person name="Mourched A.-S."/>
            <person name="Charusanti P."/>
            <person name="Shaw S."/>
            <person name="Blin K."/>
            <person name="Weber T."/>
        </authorList>
    </citation>
    <scope>NUCLEOTIDE SEQUENCE</scope>
    <source>
        <strain evidence="3">NBC_00283</strain>
    </source>
</reference>
<dbReference type="InterPro" id="IPR011704">
    <property type="entry name" value="ATPase_dyneun-rel_AAA"/>
</dbReference>
<feature type="compositionally biased region" description="Basic and acidic residues" evidence="1">
    <location>
        <begin position="60"/>
        <end position="80"/>
    </location>
</feature>
<feature type="compositionally biased region" description="Pro residues" evidence="1">
    <location>
        <begin position="35"/>
        <end position="45"/>
    </location>
</feature>
<dbReference type="InterPro" id="IPR003593">
    <property type="entry name" value="AAA+_ATPase"/>
</dbReference>
<proteinExistence type="predicted"/>
<feature type="region of interest" description="Disordered" evidence="1">
    <location>
        <begin position="29"/>
        <end position="80"/>
    </location>
</feature>
<evidence type="ECO:0000313" key="4">
    <source>
        <dbReference type="Proteomes" id="UP001432075"/>
    </source>
</evidence>
<organism evidence="3 4">
    <name type="scientific">Streptomyces goshikiensis</name>
    <dbReference type="NCBI Taxonomy" id="1942"/>
    <lineage>
        <taxon>Bacteria</taxon>
        <taxon>Bacillati</taxon>
        <taxon>Actinomycetota</taxon>
        <taxon>Actinomycetes</taxon>
        <taxon>Kitasatosporales</taxon>
        <taxon>Streptomycetaceae</taxon>
        <taxon>Streptomyces</taxon>
    </lineage>
</organism>
<dbReference type="SUPFAM" id="SSF52540">
    <property type="entry name" value="P-loop containing nucleoside triphosphate hydrolases"/>
    <property type="match status" value="1"/>
</dbReference>
<dbReference type="InterPro" id="IPR027417">
    <property type="entry name" value="P-loop_NTPase"/>
</dbReference>
<dbReference type="Gene3D" id="3.40.50.300">
    <property type="entry name" value="P-loop containing nucleotide triphosphate hydrolases"/>
    <property type="match status" value="1"/>
</dbReference>
<dbReference type="SMART" id="SM00382">
    <property type="entry name" value="AAA"/>
    <property type="match status" value="1"/>
</dbReference>
<sequence>MTEYEQEQDAPAVDAAGADGTAWRVFHATGAAPAGAPPAIPPAPPWREFAGQPLQPAPADDDRAERRRLGAEDPRPSLRDDEIDTVNAALLLRRPLLVTGPPGVGKSTLAYLIARELGLGRVLQWSVVSRTTLREGLYAYDSIGRAQAIATWRAGVTAGAEASAGAGAAVGAGVEPAGREQPPQLGDFITLGPVGTALLAYERPRVLLIDELDKSDIDLPNDLLHALENGSYEVPELVRGALPAVSVFTDDPGARAEVVGGRVECREFPVVVITSNGEREFPAAFRRRCLPLEMRPPSREQLVSIVISHLRSRPEGVDTLIDEFEKRVREGGTQSVDQLLNAVHLTTAGGFQADTDGRKLIELLLRDLAKGR</sequence>
<evidence type="ECO:0000259" key="2">
    <source>
        <dbReference type="SMART" id="SM00382"/>
    </source>
</evidence>
<dbReference type="Proteomes" id="UP001432075">
    <property type="component" value="Chromosome"/>
</dbReference>
<dbReference type="Pfam" id="PF07728">
    <property type="entry name" value="AAA_5"/>
    <property type="match status" value="1"/>
</dbReference>
<accession>A0ABZ1RHG6</accession>